<dbReference type="EC" id="3.1.3.25" evidence="7"/>
<dbReference type="InterPro" id="IPR020583">
    <property type="entry name" value="Inositol_monoP_metal-BS"/>
</dbReference>
<dbReference type="Gene3D" id="3.30.540.10">
    <property type="entry name" value="Fructose-1,6-Bisphosphatase, subunit A, domain 1"/>
    <property type="match status" value="1"/>
</dbReference>
<feature type="binding site" evidence="6">
    <location>
        <position position="85"/>
    </location>
    <ligand>
        <name>Mg(2+)</name>
        <dbReference type="ChEBI" id="CHEBI:18420"/>
        <label>1</label>
        <note>catalytic</note>
    </ligand>
</feature>
<accession>A0A2M6WPQ3</accession>
<evidence type="ECO:0000256" key="1">
    <source>
        <dbReference type="ARBA" id="ARBA00001033"/>
    </source>
</evidence>
<dbReference type="SUPFAM" id="SSF56655">
    <property type="entry name" value="Carbohydrate phosphatase"/>
    <property type="match status" value="1"/>
</dbReference>
<proteinExistence type="inferred from homology"/>
<evidence type="ECO:0000256" key="5">
    <source>
        <dbReference type="ARBA" id="ARBA00022842"/>
    </source>
</evidence>
<feature type="binding site" evidence="6">
    <location>
        <position position="87"/>
    </location>
    <ligand>
        <name>Mg(2+)</name>
        <dbReference type="ChEBI" id="CHEBI:18420"/>
        <label>1</label>
        <note>catalytic</note>
    </ligand>
</feature>
<keyword evidence="4 7" id="KW-0378">Hydrolase</keyword>
<evidence type="ECO:0000256" key="2">
    <source>
        <dbReference type="ARBA" id="ARBA00001946"/>
    </source>
</evidence>
<name>A0A2M6WPQ3_9BACT</name>
<feature type="binding site" evidence="6">
    <location>
        <position position="211"/>
    </location>
    <ligand>
        <name>Mg(2+)</name>
        <dbReference type="ChEBI" id="CHEBI:18420"/>
        <label>1</label>
        <note>catalytic</note>
    </ligand>
</feature>
<protein>
    <recommendedName>
        <fullName evidence="7">Inositol-1-monophosphatase</fullName>
        <ecNumber evidence="7">3.1.3.25</ecNumber>
    </recommendedName>
</protein>
<dbReference type="GO" id="GO:0007165">
    <property type="term" value="P:signal transduction"/>
    <property type="evidence" value="ECO:0007669"/>
    <property type="project" value="TreeGrafter"/>
</dbReference>
<evidence type="ECO:0000256" key="6">
    <source>
        <dbReference type="PIRSR" id="PIRSR600760-2"/>
    </source>
</evidence>
<sequence>MTNNKLRAIAVTAAYAAGEKLLERYYKYVRTDAKFKSHYEIVTKSDLVSEEIIITEIKKHFPDHRILSEEAGQIAGRSDYLWVVDPLDGTHNFSMHNPLWAVSIALFYKSKPALGVVFAPALNELFLAELDKGAWLDGRRIKVSDYKDEKVINTFCHGSKVKDIEKALKYYPYHKLHDLDCRQLGSASLELAYVACGRVESIVIPGANSWDVAAGALLVQEATGKVTDFDNKAWKLKSPDMAASNGLIHQEILRTINIK</sequence>
<dbReference type="Gene3D" id="3.40.190.80">
    <property type="match status" value="1"/>
</dbReference>
<feature type="binding site" evidence="6">
    <location>
        <position position="69"/>
    </location>
    <ligand>
        <name>Mg(2+)</name>
        <dbReference type="ChEBI" id="CHEBI:18420"/>
        <label>1</label>
        <note>catalytic</note>
    </ligand>
</feature>
<dbReference type="InterPro" id="IPR000760">
    <property type="entry name" value="Inositol_monophosphatase-like"/>
</dbReference>
<reference evidence="9" key="1">
    <citation type="submission" date="2017-09" db="EMBL/GenBank/DDBJ databases">
        <title>Depth-based differentiation of microbial function through sediment-hosted aquifers and enrichment of novel symbionts in the deep terrestrial subsurface.</title>
        <authorList>
            <person name="Probst A.J."/>
            <person name="Ladd B."/>
            <person name="Jarett J.K."/>
            <person name="Geller-Mcgrath D.E."/>
            <person name="Sieber C.M.K."/>
            <person name="Emerson J.B."/>
            <person name="Anantharaman K."/>
            <person name="Thomas B.C."/>
            <person name="Malmstrom R."/>
            <person name="Stieglmeier M."/>
            <person name="Klingl A."/>
            <person name="Woyke T."/>
            <person name="Ryan C.M."/>
            <person name="Banfield J.F."/>
        </authorList>
    </citation>
    <scope>NUCLEOTIDE SEQUENCE [LARGE SCALE GENOMIC DNA]</scope>
</reference>
<dbReference type="GO" id="GO:0046872">
    <property type="term" value="F:metal ion binding"/>
    <property type="evidence" value="ECO:0007669"/>
    <property type="project" value="UniProtKB-KW"/>
</dbReference>
<dbReference type="GO" id="GO:0008934">
    <property type="term" value="F:inositol monophosphate 1-phosphatase activity"/>
    <property type="evidence" value="ECO:0007669"/>
    <property type="project" value="InterPro"/>
</dbReference>
<comment type="similarity">
    <text evidence="7">Belongs to the inositol monophosphatase superfamily.</text>
</comment>
<dbReference type="EMBL" id="PFAQ01000036">
    <property type="protein sequence ID" value="PIT94791.1"/>
    <property type="molecule type" value="Genomic_DNA"/>
</dbReference>
<organism evidence="8 9">
    <name type="scientific">Candidatus Falkowbacteria bacterium CG10_big_fil_rev_8_21_14_0_10_39_9</name>
    <dbReference type="NCBI Taxonomy" id="1974566"/>
    <lineage>
        <taxon>Bacteria</taxon>
        <taxon>Candidatus Falkowiibacteriota</taxon>
    </lineage>
</organism>
<dbReference type="Proteomes" id="UP000228900">
    <property type="component" value="Unassembled WGS sequence"/>
</dbReference>
<evidence type="ECO:0000256" key="4">
    <source>
        <dbReference type="ARBA" id="ARBA00022801"/>
    </source>
</evidence>
<dbReference type="InterPro" id="IPR033942">
    <property type="entry name" value="IMPase"/>
</dbReference>
<evidence type="ECO:0000313" key="9">
    <source>
        <dbReference type="Proteomes" id="UP000228900"/>
    </source>
</evidence>
<dbReference type="PRINTS" id="PR00377">
    <property type="entry name" value="IMPHPHTASES"/>
</dbReference>
<evidence type="ECO:0000256" key="3">
    <source>
        <dbReference type="ARBA" id="ARBA00022723"/>
    </source>
</evidence>
<feature type="binding site" evidence="6">
    <location>
        <position position="88"/>
    </location>
    <ligand>
        <name>Mg(2+)</name>
        <dbReference type="ChEBI" id="CHEBI:18420"/>
        <label>1</label>
        <note>catalytic</note>
    </ligand>
</feature>
<evidence type="ECO:0000313" key="8">
    <source>
        <dbReference type="EMBL" id="PIT94791.1"/>
    </source>
</evidence>
<evidence type="ECO:0000256" key="7">
    <source>
        <dbReference type="RuleBase" id="RU364068"/>
    </source>
</evidence>
<dbReference type="CDD" id="cd01639">
    <property type="entry name" value="IMPase"/>
    <property type="match status" value="1"/>
</dbReference>
<keyword evidence="3 6" id="KW-0479">Metal-binding</keyword>
<dbReference type="PROSITE" id="PS00629">
    <property type="entry name" value="IMP_1"/>
    <property type="match status" value="1"/>
</dbReference>
<dbReference type="PANTHER" id="PTHR20854:SF4">
    <property type="entry name" value="INOSITOL-1-MONOPHOSPHATASE-RELATED"/>
    <property type="match status" value="1"/>
</dbReference>
<keyword evidence="5 6" id="KW-0460">Magnesium</keyword>
<comment type="catalytic activity">
    <reaction evidence="1 7">
        <text>a myo-inositol phosphate + H2O = myo-inositol + phosphate</text>
        <dbReference type="Rhea" id="RHEA:24056"/>
        <dbReference type="ChEBI" id="CHEBI:15377"/>
        <dbReference type="ChEBI" id="CHEBI:17268"/>
        <dbReference type="ChEBI" id="CHEBI:43474"/>
        <dbReference type="ChEBI" id="CHEBI:84139"/>
        <dbReference type="EC" id="3.1.3.25"/>
    </reaction>
</comment>
<dbReference type="PANTHER" id="PTHR20854">
    <property type="entry name" value="INOSITOL MONOPHOSPHATASE"/>
    <property type="match status" value="1"/>
</dbReference>
<gene>
    <name evidence="8" type="ORF">COT98_02130</name>
</gene>
<comment type="cofactor">
    <cofactor evidence="2 6 7">
        <name>Mg(2+)</name>
        <dbReference type="ChEBI" id="CHEBI:18420"/>
    </cofactor>
</comment>
<dbReference type="GO" id="GO:0006020">
    <property type="term" value="P:inositol metabolic process"/>
    <property type="evidence" value="ECO:0007669"/>
    <property type="project" value="TreeGrafter"/>
</dbReference>
<dbReference type="AlphaFoldDB" id="A0A2M6WPQ3"/>
<comment type="caution">
    <text evidence="8">The sequence shown here is derived from an EMBL/GenBank/DDBJ whole genome shotgun (WGS) entry which is preliminary data.</text>
</comment>
<dbReference type="Pfam" id="PF00459">
    <property type="entry name" value="Inositol_P"/>
    <property type="match status" value="1"/>
</dbReference>
<dbReference type="FunFam" id="3.30.540.10:FF:000003">
    <property type="entry name" value="Inositol-1-monophosphatase"/>
    <property type="match status" value="1"/>
</dbReference>